<keyword evidence="1" id="KW-1133">Transmembrane helix</keyword>
<evidence type="ECO:0000256" key="1">
    <source>
        <dbReference type="SAM" id="Phobius"/>
    </source>
</evidence>
<reference evidence="2 3" key="1">
    <citation type="submission" date="2020-08" db="EMBL/GenBank/DDBJ databases">
        <title>Genomic Encyclopedia of Type Strains, Phase IV (KMG-V): Genome sequencing to study the core and pangenomes of soil and plant-associated prokaryotes.</title>
        <authorList>
            <person name="Whitman W."/>
        </authorList>
    </citation>
    <scope>NUCLEOTIDE SEQUENCE [LARGE SCALE GENOMIC DNA]</scope>
    <source>
        <strain evidence="2 3">X5P3</strain>
    </source>
</reference>
<keyword evidence="1" id="KW-0812">Transmembrane</keyword>
<comment type="caution">
    <text evidence="2">The sequence shown here is derived from an EMBL/GenBank/DDBJ whole genome shotgun (WGS) entry which is preliminary data.</text>
</comment>
<organism evidence="2 3">
    <name type="scientific">Granulicella mallensis</name>
    <dbReference type="NCBI Taxonomy" id="940614"/>
    <lineage>
        <taxon>Bacteria</taxon>
        <taxon>Pseudomonadati</taxon>
        <taxon>Acidobacteriota</taxon>
        <taxon>Terriglobia</taxon>
        <taxon>Terriglobales</taxon>
        <taxon>Acidobacteriaceae</taxon>
        <taxon>Granulicella</taxon>
    </lineage>
</organism>
<feature type="transmembrane region" description="Helical" evidence="1">
    <location>
        <begin position="87"/>
        <end position="104"/>
    </location>
</feature>
<evidence type="ECO:0000313" key="3">
    <source>
        <dbReference type="Proteomes" id="UP000584867"/>
    </source>
</evidence>
<accession>A0A7W7ZKX6</accession>
<name>A0A7W7ZKX6_9BACT</name>
<dbReference type="Gene3D" id="1.10.10.1320">
    <property type="entry name" value="Anti-sigma factor, zinc-finger domain"/>
    <property type="match status" value="1"/>
</dbReference>
<dbReference type="EMBL" id="JACHIO010000001">
    <property type="protein sequence ID" value="MBB5061763.1"/>
    <property type="molecule type" value="Genomic_DNA"/>
</dbReference>
<protein>
    <recommendedName>
        <fullName evidence="4">Zinc-finger domain-containing protein</fullName>
    </recommendedName>
</protein>
<gene>
    <name evidence="2" type="ORF">HDF15_000088</name>
</gene>
<sequence>MLFKHHPSEALILSVLNGTAPAAEQKLVSDHVARCPRCQSVSAHKRVLLQELGELSRSSSRNRETLSPSNTLVFPQRRSSKIFAPRIVWGAIAAALVIGIFAWPRHIQSVSAAELLSRAEATEVDAAASQHFYRLHVGTATCETSDPYWEQPSGPGDSPCERVHGQLLQARWDDRQMLSAHSYRQWHDGLLSHRDSVLHEEPYWTIKTDTDQGLLRSASLRVRSSDYRPVELTLIFAALEPVSVMEDIPQKRRISVPSAASEKLTKDEDLQHVDEPGDAIEVQAWNLLRTLGADSGWEATITRKGGEVRVVGLIRDKARQEKFDTAFSNLQGVTTALDQPALLPQRGGDGEGQPLAENLLETLIPDAHERGERVTEISDASRAVVGKAYLHDLLVGRRHALQGSPSASGLNTLIDEEQGDLLAATARLSDLLDPLIETKASHGLHEPLSYAQARKLDAAVLLLVNAAPRQSASLEETRGIVRTLLSKN</sequence>
<dbReference type="InterPro" id="IPR041916">
    <property type="entry name" value="Anti_sigma_zinc_sf"/>
</dbReference>
<proteinExistence type="predicted"/>
<dbReference type="Proteomes" id="UP000584867">
    <property type="component" value="Unassembled WGS sequence"/>
</dbReference>
<dbReference type="AlphaFoldDB" id="A0A7W7ZKX6"/>
<evidence type="ECO:0000313" key="2">
    <source>
        <dbReference type="EMBL" id="MBB5061763.1"/>
    </source>
</evidence>
<evidence type="ECO:0008006" key="4">
    <source>
        <dbReference type="Google" id="ProtNLM"/>
    </source>
</evidence>
<dbReference type="RefSeq" id="WP_184252312.1">
    <property type="nucleotide sequence ID" value="NZ_JACHIO010000001.1"/>
</dbReference>
<keyword evidence="1" id="KW-0472">Membrane</keyword>